<reference evidence="2" key="2">
    <citation type="submission" date="2020-05" db="UniProtKB">
        <authorList>
            <consortium name="EnsemblMetazoa"/>
        </authorList>
    </citation>
    <scope>IDENTIFICATION</scope>
    <source>
        <strain evidence="2">IAEA</strain>
    </source>
</reference>
<dbReference type="EnsemblMetazoa" id="GPPI039567-RA">
    <property type="protein sequence ID" value="GPPI039567-PA"/>
    <property type="gene ID" value="GPPI039567"/>
</dbReference>
<proteinExistence type="predicted"/>
<protein>
    <submittedName>
        <fullName evidence="2">Uncharacterized protein</fullName>
    </submittedName>
</protein>
<reference evidence="3" key="1">
    <citation type="submission" date="2015-01" db="EMBL/GenBank/DDBJ databases">
        <authorList>
            <person name="Aksoy S."/>
            <person name="Warren W."/>
            <person name="Wilson R.K."/>
        </authorList>
    </citation>
    <scope>NUCLEOTIDE SEQUENCE [LARGE SCALE GENOMIC DNA]</scope>
    <source>
        <strain evidence="3">IAEA</strain>
    </source>
</reference>
<organism evidence="2 3">
    <name type="scientific">Glossina palpalis gambiensis</name>
    <dbReference type="NCBI Taxonomy" id="67801"/>
    <lineage>
        <taxon>Eukaryota</taxon>
        <taxon>Metazoa</taxon>
        <taxon>Ecdysozoa</taxon>
        <taxon>Arthropoda</taxon>
        <taxon>Hexapoda</taxon>
        <taxon>Insecta</taxon>
        <taxon>Pterygota</taxon>
        <taxon>Neoptera</taxon>
        <taxon>Endopterygota</taxon>
        <taxon>Diptera</taxon>
        <taxon>Brachycera</taxon>
        <taxon>Muscomorpha</taxon>
        <taxon>Hippoboscoidea</taxon>
        <taxon>Glossinidae</taxon>
        <taxon>Glossina</taxon>
    </lineage>
</organism>
<evidence type="ECO:0000256" key="1">
    <source>
        <dbReference type="SAM" id="Phobius"/>
    </source>
</evidence>
<dbReference type="EMBL" id="JXJN01019921">
    <property type="status" value="NOT_ANNOTATED_CDS"/>
    <property type="molecule type" value="Genomic_DNA"/>
</dbReference>
<evidence type="ECO:0000313" key="3">
    <source>
        <dbReference type="Proteomes" id="UP000092460"/>
    </source>
</evidence>
<dbReference type="AlphaFoldDB" id="A0A1B0BSZ1"/>
<feature type="transmembrane region" description="Helical" evidence="1">
    <location>
        <begin position="18"/>
        <end position="41"/>
    </location>
</feature>
<keyword evidence="1" id="KW-1133">Transmembrane helix</keyword>
<sequence length="102" mass="11918">MISWHFIGWVELMRSVPVLWFCDFIFAIFIVVFPPNFYLIAAEKFKVDSRSDTSTICCPIAHGMRVRHFLDIKPISISIMLVRYCVAFSDTKVNQKFNQADH</sequence>
<keyword evidence="1" id="KW-0812">Transmembrane</keyword>
<dbReference type="Proteomes" id="UP000092460">
    <property type="component" value="Unassembled WGS sequence"/>
</dbReference>
<evidence type="ECO:0000313" key="2">
    <source>
        <dbReference type="EnsemblMetazoa" id="GPPI039567-PA"/>
    </source>
</evidence>
<keyword evidence="3" id="KW-1185">Reference proteome</keyword>
<dbReference type="VEuPathDB" id="VectorBase:GPPI039567"/>
<keyword evidence="1" id="KW-0472">Membrane</keyword>
<accession>A0A1B0BSZ1</accession>
<name>A0A1B0BSZ1_9MUSC</name>